<feature type="region of interest" description="Disordered" evidence="1">
    <location>
        <begin position="113"/>
        <end position="151"/>
    </location>
</feature>
<feature type="compositionally biased region" description="Basic and acidic residues" evidence="1">
    <location>
        <begin position="352"/>
        <end position="373"/>
    </location>
</feature>
<protein>
    <recommendedName>
        <fullName evidence="4">Muscular LMNA-interacting protein</fullName>
    </recommendedName>
</protein>
<feature type="compositionally biased region" description="Polar residues" evidence="1">
    <location>
        <begin position="507"/>
        <end position="523"/>
    </location>
</feature>
<feature type="compositionally biased region" description="Basic and acidic residues" evidence="1">
    <location>
        <begin position="382"/>
        <end position="399"/>
    </location>
</feature>
<accession>A0A553NII1</accession>
<dbReference type="OrthoDB" id="9907594at2759"/>
<gene>
    <name evidence="2" type="ORF">DNTS_014050</name>
</gene>
<evidence type="ECO:0000313" key="2">
    <source>
        <dbReference type="EMBL" id="TRY65237.1"/>
    </source>
</evidence>
<dbReference type="AlphaFoldDB" id="A0A553NII1"/>
<feature type="region of interest" description="Disordered" evidence="1">
    <location>
        <begin position="345"/>
        <end position="452"/>
    </location>
</feature>
<feature type="compositionally biased region" description="Low complexity" evidence="1">
    <location>
        <begin position="429"/>
        <end position="452"/>
    </location>
</feature>
<evidence type="ECO:0008006" key="4">
    <source>
        <dbReference type="Google" id="ProtNLM"/>
    </source>
</evidence>
<feature type="compositionally biased region" description="Polar residues" evidence="1">
    <location>
        <begin position="113"/>
        <end position="126"/>
    </location>
</feature>
<dbReference type="Proteomes" id="UP000316079">
    <property type="component" value="Unassembled WGS sequence"/>
</dbReference>
<feature type="compositionally biased region" description="Polar residues" evidence="1">
    <location>
        <begin position="400"/>
        <end position="410"/>
    </location>
</feature>
<proteinExistence type="predicted"/>
<reference evidence="2 3" key="1">
    <citation type="journal article" date="2019" name="Sci. Data">
        <title>Hybrid genome assembly and annotation of Danionella translucida.</title>
        <authorList>
            <person name="Kadobianskyi M."/>
            <person name="Schulze L."/>
            <person name="Schuelke M."/>
            <person name="Judkewitz B."/>
        </authorList>
    </citation>
    <scope>NUCLEOTIDE SEQUENCE [LARGE SCALE GENOMIC DNA]</scope>
    <source>
        <strain evidence="2 3">Bolton</strain>
    </source>
</reference>
<feature type="compositionally biased region" description="Polar residues" evidence="1">
    <location>
        <begin position="134"/>
        <end position="148"/>
    </location>
</feature>
<name>A0A553NII1_9TELE</name>
<evidence type="ECO:0000256" key="1">
    <source>
        <dbReference type="SAM" id="MobiDB-lite"/>
    </source>
</evidence>
<dbReference type="InterPro" id="IPR029331">
    <property type="entry name" value="MLIP"/>
</dbReference>
<sequence>MQVTTVFATKLRAFTFVPLLKRLPVENRVWKRVFQTNRAKRPTLGQLAFNLVSLRNVSCAHNQETGDSEKSMEQEGVYKAEVIYIQDLDDGQRGEDHSQSEASIDTFGFSSHIQSPDSSSFKQASTPADPPPASNCTTLETSPPSMETTDNKHPGISQLDFHNMSEAAAGSSGLFINSSPHRQEAISPANSADFLNSLMSSKESILSEGWEKERSWSELHMFSRDCSRAVSPCSSIRSGTFTPSVVKIKRHSLAPGSSLLNMSSTCETPCCESGTTSPCPLSPHSRHRTPPTQLSLLTAILRKGRLPVLSSYSQRPYTPCWPIRPVNLSSCLACTAASSVAPMNAPKAKSCLNREKPWRESDANISRQFDKSAQRVMAPDKSPPRKPAEKLNSSKEFPDRTQNVVPNISLAQPPKDHFPKSSQKRKDLASLPSSPFFSSNTRYSSPKSSSPSCICEENLQDCHGSTGTNRSIETSSMNPVGKKMYARSDKNLWALKQSIEPFELSDETCSPQNLTSPMPTLAQNPPKPSFLNPTFGSHSTSPDLTLSKNKIQNELSSPTFGQSPSPRPTGLTRLSYTPPASPACRPVSRTSRTATPERYTLSPSPSYSCSSLSSSLWGSTPDCADGDSKNRKTYKIKSSYKALAAIPTNTLLLEQQVISVFMEHKAGLFFEKVVKEKISGAIEGLIYPSVDVERRMKTEGPAESEEYVFKFLFEERDRDHVITVSSSSLDVSSLKAIDEEVDKEASFNPADNYSWEDPHAEMCSPAQLRQQTSELFATIDEVLEEVNQSHQPNHVNKAVTKCLAEERATAPFQFSLATEKAQTKPGVIKPVIATSRCTDEKHKDLHLLINQGNKPNRYQYKFVRSWQSDEAPADVRGASEQPSASAEAFSLERHDDFKSRLASLIAQSRISGPDVLTSISTRETHI</sequence>
<comment type="caution">
    <text evidence="2">The sequence shown here is derived from an EMBL/GenBank/DDBJ whole genome shotgun (WGS) entry which is preliminary data.</text>
</comment>
<organism evidence="2 3">
    <name type="scientific">Danionella cerebrum</name>
    <dbReference type="NCBI Taxonomy" id="2873325"/>
    <lineage>
        <taxon>Eukaryota</taxon>
        <taxon>Metazoa</taxon>
        <taxon>Chordata</taxon>
        <taxon>Craniata</taxon>
        <taxon>Vertebrata</taxon>
        <taxon>Euteleostomi</taxon>
        <taxon>Actinopterygii</taxon>
        <taxon>Neopterygii</taxon>
        <taxon>Teleostei</taxon>
        <taxon>Ostariophysi</taxon>
        <taxon>Cypriniformes</taxon>
        <taxon>Danionidae</taxon>
        <taxon>Danioninae</taxon>
        <taxon>Danionella</taxon>
    </lineage>
</organism>
<evidence type="ECO:0000313" key="3">
    <source>
        <dbReference type="Proteomes" id="UP000316079"/>
    </source>
</evidence>
<feature type="compositionally biased region" description="Polar residues" evidence="1">
    <location>
        <begin position="531"/>
        <end position="564"/>
    </location>
</feature>
<dbReference type="PANTHER" id="PTHR31514:SF1">
    <property type="entry name" value="MUSCULAR LMNA-INTERACTING PROTEIN"/>
    <property type="match status" value="1"/>
</dbReference>
<feature type="compositionally biased region" description="Basic and acidic residues" evidence="1">
    <location>
        <begin position="414"/>
        <end position="428"/>
    </location>
</feature>
<dbReference type="PANTHER" id="PTHR31514">
    <property type="entry name" value="MUSCULAR LMNA-INTERACTING PROTEIN MLIP"/>
    <property type="match status" value="1"/>
</dbReference>
<dbReference type="Pfam" id="PF15274">
    <property type="entry name" value="MLIP"/>
    <property type="match status" value="1"/>
</dbReference>
<keyword evidence="3" id="KW-1185">Reference proteome</keyword>
<feature type="region of interest" description="Disordered" evidence="1">
    <location>
        <begin position="504"/>
        <end position="608"/>
    </location>
</feature>
<dbReference type="EMBL" id="SRMA01026937">
    <property type="protein sequence ID" value="TRY65237.1"/>
    <property type="molecule type" value="Genomic_DNA"/>
</dbReference>